<feature type="domain" description="Histidine kinase" evidence="6">
    <location>
        <begin position="257"/>
        <end position="478"/>
    </location>
</feature>
<dbReference type="InterPro" id="IPR036097">
    <property type="entry name" value="HisK_dim/P_sf"/>
</dbReference>
<dbReference type="PROSITE" id="PS50113">
    <property type="entry name" value="PAC"/>
    <property type="match status" value="1"/>
</dbReference>
<dbReference type="InterPro" id="IPR005467">
    <property type="entry name" value="His_kinase_dom"/>
</dbReference>
<dbReference type="CDD" id="cd00130">
    <property type="entry name" value="PAS"/>
    <property type="match status" value="1"/>
</dbReference>
<dbReference type="InterPro" id="IPR003661">
    <property type="entry name" value="HisK_dim/P_dom"/>
</dbReference>
<name>A0A255ZY76_9FLAO</name>
<sequence length="478" mass="54584">MGRTRKEIINKKYTEAMPDLEGSAVVEKLLTVYRTGTSHRFTEIPVMFSRKGKKVIKYFNSVYQPLVENKTITGVIAVVNEVTEQYLAKQVKEKKDEQLKTILETMPHITYHTDACGNVKYYNQRYAEYTGQSIEEAKEGAWKDAIHPDMLEDVQKCWENAMEKGEEYINSFLLKRGYDNTYRWHIARTVPLRDETGTITEWVGTLTDIHEQKIFAQKLEAMVYERTQELNFANLVLERKNMELEQTNKEMESFSYIASHDLQEPLRKIRTFINMIVEKGTGNLDLYLSKIDSSAERMSQLINAVLIYSRLSSGPAYNEHVDLNAVLKQVLIDFELVIEEKNVTIKSGQLPSLNANPLQMSQLFSNLIGNSIKYCKNKPQIIITAKEILGYEIPGYNGSNTGQKYAELRFSDNGIGFEEQHSGQIFKLFQRLHGKTEYSGTGIGLSICKKIVDQHNGFIMAESVPGEGATFVVYLPLG</sequence>
<keyword evidence="3" id="KW-0597">Phosphoprotein</keyword>
<evidence type="ECO:0000259" key="8">
    <source>
        <dbReference type="PROSITE" id="PS50113"/>
    </source>
</evidence>
<dbReference type="InterPro" id="IPR036890">
    <property type="entry name" value="HATPase_C_sf"/>
</dbReference>
<comment type="catalytic activity">
    <reaction evidence="1">
        <text>ATP + protein L-histidine = ADP + protein N-phospho-L-histidine.</text>
        <dbReference type="EC" id="2.7.13.3"/>
    </reaction>
</comment>
<dbReference type="SMART" id="SM00086">
    <property type="entry name" value="PAC"/>
    <property type="match status" value="2"/>
</dbReference>
<dbReference type="Gene3D" id="1.10.287.130">
    <property type="match status" value="1"/>
</dbReference>
<dbReference type="Gene3D" id="3.30.450.20">
    <property type="entry name" value="PAS domain"/>
    <property type="match status" value="2"/>
</dbReference>
<evidence type="ECO:0000259" key="7">
    <source>
        <dbReference type="PROSITE" id="PS50112"/>
    </source>
</evidence>
<dbReference type="FunFam" id="3.30.450.20:FF:000099">
    <property type="entry name" value="Sensory box sensor histidine kinase"/>
    <property type="match status" value="1"/>
</dbReference>
<feature type="domain" description="PAS" evidence="7">
    <location>
        <begin position="95"/>
        <end position="165"/>
    </location>
</feature>
<dbReference type="InterPro" id="IPR003594">
    <property type="entry name" value="HATPase_dom"/>
</dbReference>
<dbReference type="SUPFAM" id="SSF47384">
    <property type="entry name" value="Homodimeric domain of signal transducing histidine kinase"/>
    <property type="match status" value="1"/>
</dbReference>
<evidence type="ECO:0000313" key="9">
    <source>
        <dbReference type="EMBL" id="OYQ46507.1"/>
    </source>
</evidence>
<dbReference type="InterPro" id="IPR001610">
    <property type="entry name" value="PAC"/>
</dbReference>
<dbReference type="InterPro" id="IPR000700">
    <property type="entry name" value="PAS-assoc_C"/>
</dbReference>
<dbReference type="InterPro" id="IPR000014">
    <property type="entry name" value="PAS"/>
</dbReference>
<protein>
    <recommendedName>
        <fullName evidence="2">histidine kinase</fullName>
        <ecNumber evidence="2">2.7.13.3</ecNumber>
    </recommendedName>
</protein>
<keyword evidence="5" id="KW-0418">Kinase</keyword>
<evidence type="ECO:0000256" key="3">
    <source>
        <dbReference type="ARBA" id="ARBA00022553"/>
    </source>
</evidence>
<dbReference type="FunFam" id="3.30.565.10:FF:000006">
    <property type="entry name" value="Sensor histidine kinase WalK"/>
    <property type="match status" value="1"/>
</dbReference>
<dbReference type="InterPro" id="IPR004358">
    <property type="entry name" value="Sig_transdc_His_kin-like_C"/>
</dbReference>
<dbReference type="CDD" id="cd00082">
    <property type="entry name" value="HisKA"/>
    <property type="match status" value="1"/>
</dbReference>
<comment type="caution">
    <text evidence="9">The sequence shown here is derived from an EMBL/GenBank/DDBJ whole genome shotgun (WGS) entry which is preliminary data.</text>
</comment>
<evidence type="ECO:0000256" key="1">
    <source>
        <dbReference type="ARBA" id="ARBA00000085"/>
    </source>
</evidence>
<dbReference type="PROSITE" id="PS50109">
    <property type="entry name" value="HIS_KIN"/>
    <property type="match status" value="1"/>
</dbReference>
<evidence type="ECO:0000256" key="4">
    <source>
        <dbReference type="ARBA" id="ARBA00022679"/>
    </source>
</evidence>
<dbReference type="AlphaFoldDB" id="A0A255ZY76"/>
<dbReference type="Proteomes" id="UP000216605">
    <property type="component" value="Unassembled WGS sequence"/>
</dbReference>
<dbReference type="Pfam" id="PF02518">
    <property type="entry name" value="HATPase_c"/>
    <property type="match status" value="1"/>
</dbReference>
<dbReference type="PANTHER" id="PTHR43304">
    <property type="entry name" value="PHYTOCHROME-LIKE PROTEIN CPH1"/>
    <property type="match status" value="1"/>
</dbReference>
<dbReference type="GO" id="GO:0000155">
    <property type="term" value="F:phosphorelay sensor kinase activity"/>
    <property type="evidence" value="ECO:0007669"/>
    <property type="project" value="InterPro"/>
</dbReference>
<dbReference type="SUPFAM" id="SSF55874">
    <property type="entry name" value="ATPase domain of HSP90 chaperone/DNA topoisomerase II/histidine kinase"/>
    <property type="match status" value="1"/>
</dbReference>
<evidence type="ECO:0000256" key="5">
    <source>
        <dbReference type="ARBA" id="ARBA00022777"/>
    </source>
</evidence>
<dbReference type="PROSITE" id="PS50112">
    <property type="entry name" value="PAS"/>
    <property type="match status" value="1"/>
</dbReference>
<keyword evidence="10" id="KW-1185">Reference proteome</keyword>
<dbReference type="PANTHER" id="PTHR43304:SF1">
    <property type="entry name" value="PAC DOMAIN-CONTAINING PROTEIN"/>
    <property type="match status" value="1"/>
</dbReference>
<dbReference type="InterPro" id="IPR052162">
    <property type="entry name" value="Sensor_kinase/Photoreceptor"/>
</dbReference>
<dbReference type="EMBL" id="NOXV01000113">
    <property type="protein sequence ID" value="OYQ46507.1"/>
    <property type="molecule type" value="Genomic_DNA"/>
</dbReference>
<dbReference type="NCBIfam" id="TIGR00229">
    <property type="entry name" value="sensory_box"/>
    <property type="match status" value="1"/>
</dbReference>
<accession>A0A255ZY76</accession>
<dbReference type="PRINTS" id="PR00344">
    <property type="entry name" value="BCTRLSENSOR"/>
</dbReference>
<evidence type="ECO:0000259" key="6">
    <source>
        <dbReference type="PROSITE" id="PS50109"/>
    </source>
</evidence>
<dbReference type="SMART" id="SM00091">
    <property type="entry name" value="PAS"/>
    <property type="match status" value="1"/>
</dbReference>
<dbReference type="InterPro" id="IPR035965">
    <property type="entry name" value="PAS-like_dom_sf"/>
</dbReference>
<reference evidence="9 10" key="1">
    <citation type="submission" date="2017-07" db="EMBL/GenBank/DDBJ databases">
        <title>Flavobacterium cyanobacteriorum sp. nov., isolated from cyanobacterial aggregates in a eutrophic lake.</title>
        <authorList>
            <person name="Cai H."/>
        </authorList>
    </citation>
    <scope>NUCLEOTIDE SEQUENCE [LARGE SCALE GENOMIC DNA]</scope>
    <source>
        <strain evidence="9 10">TH021</strain>
    </source>
</reference>
<dbReference type="EC" id="2.7.13.3" evidence="2"/>
<dbReference type="InterPro" id="IPR013655">
    <property type="entry name" value="PAS_fold_3"/>
</dbReference>
<dbReference type="Gene3D" id="3.30.565.10">
    <property type="entry name" value="Histidine kinase-like ATPase, C-terminal domain"/>
    <property type="match status" value="1"/>
</dbReference>
<evidence type="ECO:0000256" key="2">
    <source>
        <dbReference type="ARBA" id="ARBA00012438"/>
    </source>
</evidence>
<dbReference type="SUPFAM" id="SSF55785">
    <property type="entry name" value="PYP-like sensor domain (PAS domain)"/>
    <property type="match status" value="1"/>
</dbReference>
<feature type="domain" description="PAC" evidence="8">
    <location>
        <begin position="168"/>
        <end position="221"/>
    </location>
</feature>
<gene>
    <name evidence="9" type="ORF">CHU92_01385</name>
</gene>
<keyword evidence="4" id="KW-0808">Transferase</keyword>
<evidence type="ECO:0000313" key="10">
    <source>
        <dbReference type="Proteomes" id="UP000216605"/>
    </source>
</evidence>
<proteinExistence type="predicted"/>
<dbReference type="SMART" id="SM00388">
    <property type="entry name" value="HisKA"/>
    <property type="match status" value="1"/>
</dbReference>
<dbReference type="SMART" id="SM00387">
    <property type="entry name" value="HATPase_c"/>
    <property type="match status" value="1"/>
</dbReference>
<dbReference type="Pfam" id="PF00512">
    <property type="entry name" value="HisKA"/>
    <property type="match status" value="1"/>
</dbReference>
<dbReference type="Pfam" id="PF08447">
    <property type="entry name" value="PAS_3"/>
    <property type="match status" value="1"/>
</dbReference>
<organism evidence="9 10">
    <name type="scientific">Flavobacterium cyanobacteriorum</name>
    <dbReference type="NCBI Taxonomy" id="2022802"/>
    <lineage>
        <taxon>Bacteria</taxon>
        <taxon>Pseudomonadati</taxon>
        <taxon>Bacteroidota</taxon>
        <taxon>Flavobacteriia</taxon>
        <taxon>Flavobacteriales</taxon>
        <taxon>Flavobacteriaceae</taxon>
        <taxon>Flavobacterium</taxon>
    </lineage>
</organism>